<keyword evidence="4" id="KW-1185">Reference proteome</keyword>
<dbReference type="EMBL" id="ML122298">
    <property type="protein sequence ID" value="RPD55138.1"/>
    <property type="molecule type" value="Genomic_DNA"/>
</dbReference>
<protein>
    <submittedName>
        <fullName evidence="3">Uncharacterized protein</fullName>
    </submittedName>
</protein>
<feature type="compositionally biased region" description="Pro residues" evidence="2">
    <location>
        <begin position="582"/>
        <end position="597"/>
    </location>
</feature>
<evidence type="ECO:0000256" key="1">
    <source>
        <dbReference type="SAM" id="Coils"/>
    </source>
</evidence>
<feature type="region of interest" description="Disordered" evidence="2">
    <location>
        <begin position="436"/>
        <end position="621"/>
    </location>
</feature>
<name>A0A5C2RTV7_9APHY</name>
<reference evidence="3" key="1">
    <citation type="journal article" date="2018" name="Genome Biol. Evol.">
        <title>Genomics and development of Lentinus tigrinus, a white-rot wood-decaying mushroom with dimorphic fruiting bodies.</title>
        <authorList>
            <person name="Wu B."/>
            <person name="Xu Z."/>
            <person name="Knudson A."/>
            <person name="Carlson A."/>
            <person name="Chen N."/>
            <person name="Kovaka S."/>
            <person name="LaButti K."/>
            <person name="Lipzen A."/>
            <person name="Pennachio C."/>
            <person name="Riley R."/>
            <person name="Schakwitz W."/>
            <person name="Umezawa K."/>
            <person name="Ohm R.A."/>
            <person name="Grigoriev I.V."/>
            <person name="Nagy L.G."/>
            <person name="Gibbons J."/>
            <person name="Hibbett D."/>
        </authorList>
    </citation>
    <scope>NUCLEOTIDE SEQUENCE [LARGE SCALE GENOMIC DNA]</scope>
    <source>
        <strain evidence="3">ALCF2SS1-6</strain>
    </source>
</reference>
<feature type="compositionally biased region" description="Low complexity" evidence="2">
    <location>
        <begin position="540"/>
        <end position="554"/>
    </location>
</feature>
<dbReference type="OrthoDB" id="2757368at2759"/>
<feature type="compositionally biased region" description="Pro residues" evidence="2">
    <location>
        <begin position="555"/>
        <end position="573"/>
    </location>
</feature>
<proteinExistence type="predicted"/>
<evidence type="ECO:0000256" key="2">
    <source>
        <dbReference type="SAM" id="MobiDB-lite"/>
    </source>
</evidence>
<gene>
    <name evidence="3" type="ORF">L227DRAFT_314413</name>
</gene>
<sequence length="725" mass="77288">MPQQYVQARQGSGQFAPQPGTTAGPPRTVPTQASQPPSSSHRQTSHSSAAPPPQDPRTIALGSSAAPAPAPTQQPQASTPQPSTSDSLPTPPPTAHANPGGTKIPTLEEAATMAAMRVLKPFRDSFAESLAAAHKSFASEFSGLHNLIMLSDNRFRAAVAHCTSLQKECARVTAERDAAVKFAEQLKKDKESAIEAMQKMNTNLPKLVVEYYELKSDHAELQRKMAALEEENAQLREKAQGKSSPVYSYESVFAAPASPVEQKVKLEDVVKQERSSPPDSPSSDIDAAFAAELAQEHQLRKRRQRDIDELKDILQQGESLDLPILSSIPSTSYVPPTPISPLIPSFPPDTAPVASTSAAPSNSTTSDASSLAVKAEQCDAMPHSGIPDLTHLDLSGELDIIDLTATDTSPMQLTSDLPPLSRRVHEVVDIDRKRVLAAEENDSEQPSKKQRTDEGVQAELADADTNMVDVQPTVSVDVSTTGSQSTDAEMQPAEVPATPPPAASFSRPEVQTAEEADPSTVGTSTTGVDDLPMEAKTELAPEVAAPLPSLSASSPPLPTPVSPPPHPSAPLQPVPALDSVPAPSPITVPRAPQPTPTQSPIVDGLSSLSLPSSSSTVQLPPPVVVKPQPAKGLSVAHLSLMYETRRDKLYCRVCVARSKKFSTPPTIFPENAGWNVLKGHYENEHPVSCGKLIVMSPEQIREKKAENESKKVPFPFVTKKRKGAP</sequence>
<feature type="compositionally biased region" description="Polar residues" evidence="2">
    <location>
        <begin position="472"/>
        <end position="488"/>
    </location>
</feature>
<dbReference type="STRING" id="1328759.A0A5C2RTV7"/>
<feature type="compositionally biased region" description="Low complexity" evidence="2">
    <location>
        <begin position="34"/>
        <end position="48"/>
    </location>
</feature>
<feature type="compositionally biased region" description="Low complexity" evidence="2">
    <location>
        <begin position="605"/>
        <end position="618"/>
    </location>
</feature>
<accession>A0A5C2RTV7</accession>
<dbReference type="AlphaFoldDB" id="A0A5C2RTV7"/>
<feature type="compositionally biased region" description="Polar residues" evidence="2">
    <location>
        <begin position="1"/>
        <end position="21"/>
    </location>
</feature>
<dbReference type="Proteomes" id="UP000313359">
    <property type="component" value="Unassembled WGS sequence"/>
</dbReference>
<feature type="compositionally biased region" description="Low complexity" evidence="2">
    <location>
        <begin position="63"/>
        <end position="88"/>
    </location>
</feature>
<feature type="compositionally biased region" description="Basic and acidic residues" evidence="2">
    <location>
        <begin position="445"/>
        <end position="454"/>
    </location>
</feature>
<feature type="region of interest" description="Disordered" evidence="2">
    <location>
        <begin position="339"/>
        <end position="370"/>
    </location>
</feature>
<evidence type="ECO:0000313" key="3">
    <source>
        <dbReference type="EMBL" id="RPD55138.1"/>
    </source>
</evidence>
<feature type="coiled-coil region" evidence="1">
    <location>
        <begin position="180"/>
        <end position="238"/>
    </location>
</feature>
<feature type="compositionally biased region" description="Pro residues" evidence="2">
    <location>
        <begin position="339"/>
        <end position="350"/>
    </location>
</feature>
<evidence type="ECO:0000313" key="4">
    <source>
        <dbReference type="Proteomes" id="UP000313359"/>
    </source>
</evidence>
<feature type="region of interest" description="Disordered" evidence="2">
    <location>
        <begin position="1"/>
        <end position="104"/>
    </location>
</feature>
<feature type="region of interest" description="Disordered" evidence="2">
    <location>
        <begin position="704"/>
        <end position="725"/>
    </location>
</feature>
<feature type="compositionally biased region" description="Low complexity" evidence="2">
    <location>
        <begin position="351"/>
        <end position="370"/>
    </location>
</feature>
<organism evidence="3 4">
    <name type="scientific">Lentinus tigrinus ALCF2SS1-6</name>
    <dbReference type="NCBI Taxonomy" id="1328759"/>
    <lineage>
        <taxon>Eukaryota</taxon>
        <taxon>Fungi</taxon>
        <taxon>Dikarya</taxon>
        <taxon>Basidiomycota</taxon>
        <taxon>Agaricomycotina</taxon>
        <taxon>Agaricomycetes</taxon>
        <taxon>Polyporales</taxon>
        <taxon>Polyporaceae</taxon>
        <taxon>Lentinus</taxon>
    </lineage>
</organism>
<keyword evidence="1" id="KW-0175">Coiled coil</keyword>